<dbReference type="Proteomes" id="UP000832097">
    <property type="component" value="Chromosome"/>
</dbReference>
<dbReference type="PANTHER" id="PTHR43877">
    <property type="entry name" value="AMINOALKYLPHOSPHONATE N-ACETYLTRANSFERASE-RELATED-RELATED"/>
    <property type="match status" value="1"/>
</dbReference>
<evidence type="ECO:0000313" key="5">
    <source>
        <dbReference type="Proteomes" id="UP000832097"/>
    </source>
</evidence>
<keyword evidence="2" id="KW-0012">Acyltransferase</keyword>
<evidence type="ECO:0000256" key="1">
    <source>
        <dbReference type="ARBA" id="ARBA00022679"/>
    </source>
</evidence>
<reference evidence="4 5" key="1">
    <citation type="submission" date="2022-03" db="EMBL/GenBank/DDBJ databases">
        <title>Mucilaginibacter sp. isolated from the gut of Protaetia brevitarsis seulensis larvae.</title>
        <authorList>
            <person name="Won M."/>
            <person name="Kim S.-J."/>
            <person name="Kwon S.-W."/>
        </authorList>
    </citation>
    <scope>NUCLEOTIDE SEQUENCE [LARGE SCALE GENOMIC DNA]</scope>
    <source>
        <strain evidence="4 5">CFWR-12</strain>
    </source>
</reference>
<evidence type="ECO:0000259" key="3">
    <source>
        <dbReference type="PROSITE" id="PS51186"/>
    </source>
</evidence>
<evidence type="ECO:0000313" key="4">
    <source>
        <dbReference type="EMBL" id="UOE44751.1"/>
    </source>
</evidence>
<accession>A0ABY4BZT2</accession>
<dbReference type="RefSeq" id="WP_243556800.1">
    <property type="nucleotide sequence ID" value="NZ_CP094528.1"/>
</dbReference>
<feature type="domain" description="N-acetyltransferase" evidence="3">
    <location>
        <begin position="4"/>
        <end position="163"/>
    </location>
</feature>
<proteinExistence type="predicted"/>
<keyword evidence="1" id="KW-0808">Transferase</keyword>
<dbReference type="EMBL" id="CP094528">
    <property type="protein sequence ID" value="UOE44751.1"/>
    <property type="molecule type" value="Genomic_DNA"/>
</dbReference>
<gene>
    <name evidence="4" type="ORF">MTO99_02880</name>
</gene>
<dbReference type="InterPro" id="IPR016181">
    <property type="entry name" value="Acyl_CoA_acyltransferase"/>
</dbReference>
<protein>
    <submittedName>
        <fullName evidence="4">GNAT family N-acetyltransferase</fullName>
    </submittedName>
</protein>
<dbReference type="Gene3D" id="3.40.630.30">
    <property type="match status" value="1"/>
</dbReference>
<dbReference type="SUPFAM" id="SSF55729">
    <property type="entry name" value="Acyl-CoA N-acyltransferases (Nat)"/>
    <property type="match status" value="1"/>
</dbReference>
<dbReference type="PROSITE" id="PS51186">
    <property type="entry name" value="GNAT"/>
    <property type="match status" value="1"/>
</dbReference>
<dbReference type="Pfam" id="PF00583">
    <property type="entry name" value="Acetyltransf_1"/>
    <property type="match status" value="1"/>
</dbReference>
<dbReference type="InterPro" id="IPR000182">
    <property type="entry name" value="GNAT_dom"/>
</dbReference>
<sequence>MAAFTTRPAMPDDGGFLADMVVEAVNWREGVHRPRPTVLADPISRRYIAGWQRPGDAGVVAVDADDRPVGAAWYRLFQADRAAHGFVAAGVPELVIGVRAPWRAQGIGRCLLRELVEQARRSGFARLTLSVERENYARDLYRSEGFLTVEARGGRETMARRLR</sequence>
<name>A0ABY4BZT2_9MICO</name>
<organism evidence="4 5">
    <name type="scientific">Agromyces larvae</name>
    <dbReference type="NCBI Taxonomy" id="2929802"/>
    <lineage>
        <taxon>Bacteria</taxon>
        <taxon>Bacillati</taxon>
        <taxon>Actinomycetota</taxon>
        <taxon>Actinomycetes</taxon>
        <taxon>Micrococcales</taxon>
        <taxon>Microbacteriaceae</taxon>
        <taxon>Agromyces</taxon>
    </lineage>
</organism>
<dbReference type="CDD" id="cd04301">
    <property type="entry name" value="NAT_SF"/>
    <property type="match status" value="1"/>
</dbReference>
<dbReference type="InterPro" id="IPR050832">
    <property type="entry name" value="Bact_Acetyltransf"/>
</dbReference>
<evidence type="ECO:0000256" key="2">
    <source>
        <dbReference type="ARBA" id="ARBA00023315"/>
    </source>
</evidence>
<keyword evidence="5" id="KW-1185">Reference proteome</keyword>